<keyword evidence="4" id="KW-0539">Nucleus</keyword>
<feature type="compositionally biased region" description="Acidic residues" evidence="5">
    <location>
        <begin position="770"/>
        <end position="780"/>
    </location>
</feature>
<comment type="caution">
    <text evidence="7">The sequence shown here is derived from an EMBL/GenBank/DDBJ whole genome shotgun (WGS) entry which is preliminary data.</text>
</comment>
<dbReference type="PANTHER" id="PTHR34105">
    <property type="entry name" value="PROLINE-, GLUTAMIC ACID- AND LEUCINE-RICH PROTEIN 1"/>
    <property type="match status" value="1"/>
</dbReference>
<comment type="similarity">
    <text evidence="2">Belongs to the RIX1/PELP1 family.</text>
</comment>
<dbReference type="InterPro" id="IPR016024">
    <property type="entry name" value="ARM-type_fold"/>
</dbReference>
<evidence type="ECO:0000256" key="3">
    <source>
        <dbReference type="ARBA" id="ARBA00021502"/>
    </source>
</evidence>
<dbReference type="Pfam" id="PF08167">
    <property type="entry name" value="RIX1"/>
    <property type="match status" value="1"/>
</dbReference>
<evidence type="ECO:0000256" key="2">
    <source>
        <dbReference type="ARBA" id="ARBA00010511"/>
    </source>
</evidence>
<feature type="compositionally biased region" description="Acidic residues" evidence="5">
    <location>
        <begin position="749"/>
        <end position="760"/>
    </location>
</feature>
<keyword evidence="8" id="KW-1185">Reference proteome</keyword>
<evidence type="ECO:0000256" key="4">
    <source>
        <dbReference type="ARBA" id="ARBA00023242"/>
    </source>
</evidence>
<feature type="region of interest" description="Disordered" evidence="5">
    <location>
        <begin position="711"/>
        <end position="780"/>
    </location>
</feature>
<reference evidence="7 8" key="1">
    <citation type="submission" date="2024-03" db="EMBL/GenBank/DDBJ databases">
        <title>A high-quality draft genome sequence of Diaporthe vaccinii, a causative agent of upright dieback and viscid rot disease in cranberry plants.</title>
        <authorList>
            <person name="Sarrasin M."/>
            <person name="Lang B.F."/>
            <person name="Burger G."/>
        </authorList>
    </citation>
    <scope>NUCLEOTIDE SEQUENCE [LARGE SCALE GENOMIC DNA]</scope>
    <source>
        <strain evidence="7 8">IS7</strain>
    </source>
</reference>
<comment type="subcellular location">
    <subcellularLocation>
        <location evidence="1">Nucleus</location>
    </subcellularLocation>
</comment>
<feature type="region of interest" description="Disordered" evidence="5">
    <location>
        <begin position="475"/>
        <end position="504"/>
    </location>
</feature>
<accession>A0ABR4EM34</accession>
<gene>
    <name evidence="7" type="ORF">FJTKL_09833</name>
</gene>
<dbReference type="Proteomes" id="UP001600888">
    <property type="component" value="Unassembled WGS sequence"/>
</dbReference>
<feature type="domain" description="Pre-rRNA-processing protein RIX1 N-terminal" evidence="6">
    <location>
        <begin position="8"/>
        <end position="218"/>
    </location>
</feature>
<feature type="compositionally biased region" description="Polar residues" evidence="5">
    <location>
        <begin position="485"/>
        <end position="504"/>
    </location>
</feature>
<proteinExistence type="inferred from homology"/>
<dbReference type="PANTHER" id="PTHR34105:SF1">
    <property type="entry name" value="PROLINE-, GLUTAMIC ACID- AND LEUCINE-RICH PROTEIN 1"/>
    <property type="match status" value="1"/>
</dbReference>
<dbReference type="EMBL" id="JBAWTH010000042">
    <property type="protein sequence ID" value="KAL2283502.1"/>
    <property type="molecule type" value="Genomic_DNA"/>
</dbReference>
<dbReference type="SUPFAM" id="SSF48371">
    <property type="entry name" value="ARM repeat"/>
    <property type="match status" value="1"/>
</dbReference>
<feature type="compositionally biased region" description="Basic and acidic residues" evidence="5">
    <location>
        <begin position="714"/>
        <end position="731"/>
    </location>
</feature>
<protein>
    <recommendedName>
        <fullName evidence="3">Pre-rRNA-processing protein RIX1</fullName>
    </recommendedName>
</protein>
<evidence type="ECO:0000259" key="6">
    <source>
        <dbReference type="Pfam" id="PF08167"/>
    </source>
</evidence>
<dbReference type="InterPro" id="IPR012583">
    <property type="entry name" value="RIX1_N"/>
</dbReference>
<evidence type="ECO:0000256" key="5">
    <source>
        <dbReference type="SAM" id="MobiDB-lite"/>
    </source>
</evidence>
<sequence>MSMSLPPDLQVLCRRLASTDPDDLLRLCPSLIKQIQRCQSVLSQPSDQKPKEGSSESSVLVHKLRTQITTLLNNGRSLPGRFSAAILIKAVIDTGGWECLRTSEPWVRGLLSILQKNDPYQSKEIAVITLTRIYTLLHEYQALVREIATPTLRDFVTACLQILKSPASSRAGQPPVRLVETISNALSAITPLYPTTLRPFGAQVKAAFRVYLAPTASDKLAVPQALRTASRHLLIVVQHYTTPKNGNADEWIKTVAGFLNSSHATADHIFRAVQESWESNSGYTRKAVDYNEDPQGGSDSADELPSWTGVSNGAERLAGLLETIAESLRCPTKTPVAIPVSSFLDLTARISMVLPPKKGSRGHDETQLNSAIGREEKDELWSALPDVHVATLDLLTALIRRLEEGTVPVAADVLLQAVRIIEANQHISLVRERGYVLLRELLLVHGPTMPKFSVNSLDRIVQGCCRDLLLASGHAASKPPGGNDAQKQGGNSKPSSAKASTNADAYLSTQDKANNAACDLPATHIKAASALLETLLSHLPQQHLKQTLRALIDRTAVLSHNRDAMISSVLNPYRTHTGKALASVFPFLARDFPRDQAVEVLRSNLRTASGAPVVDAEGGDDEAILAQLQGENGDQEVVDDTAAGEKQGWGNGWTAGKAEDEEMADAASGPPAGFDLGAKAGTSVVTTTETTTVLSETVPGGSKQTVMLSSTLKRKSEELEEPPAKRIDTGKAPEVFGGPGEVTAKMDVDEGGDDESDSDSDGSVHLNAALDEDSDDEDEE</sequence>
<evidence type="ECO:0000313" key="7">
    <source>
        <dbReference type="EMBL" id="KAL2283502.1"/>
    </source>
</evidence>
<evidence type="ECO:0000256" key="1">
    <source>
        <dbReference type="ARBA" id="ARBA00004123"/>
    </source>
</evidence>
<organism evidence="7 8">
    <name type="scientific">Diaporthe vaccinii</name>
    <dbReference type="NCBI Taxonomy" id="105482"/>
    <lineage>
        <taxon>Eukaryota</taxon>
        <taxon>Fungi</taxon>
        <taxon>Dikarya</taxon>
        <taxon>Ascomycota</taxon>
        <taxon>Pezizomycotina</taxon>
        <taxon>Sordariomycetes</taxon>
        <taxon>Sordariomycetidae</taxon>
        <taxon>Diaporthales</taxon>
        <taxon>Diaporthaceae</taxon>
        <taxon>Diaporthe</taxon>
        <taxon>Diaporthe eres species complex</taxon>
    </lineage>
</organism>
<name>A0ABR4EM34_9PEZI</name>
<evidence type="ECO:0000313" key="8">
    <source>
        <dbReference type="Proteomes" id="UP001600888"/>
    </source>
</evidence>